<evidence type="ECO:0000256" key="6">
    <source>
        <dbReference type="ARBA" id="ARBA00022989"/>
    </source>
</evidence>
<feature type="domain" description="Fibronectin type-III" evidence="14">
    <location>
        <begin position="825"/>
        <end position="918"/>
    </location>
</feature>
<dbReference type="InterPro" id="IPR013098">
    <property type="entry name" value="Ig_I-set"/>
</dbReference>
<dbReference type="GO" id="GO:0048731">
    <property type="term" value="P:system development"/>
    <property type="evidence" value="ECO:0007669"/>
    <property type="project" value="UniProtKB-ARBA"/>
</dbReference>
<keyword evidence="9" id="KW-0393">Immunoglobulin domain</keyword>
<feature type="compositionally biased region" description="Polar residues" evidence="11">
    <location>
        <begin position="1098"/>
        <end position="1111"/>
    </location>
</feature>
<feature type="compositionally biased region" description="Polar residues" evidence="11">
    <location>
        <begin position="1199"/>
        <end position="1217"/>
    </location>
</feature>
<comment type="subcellular location">
    <subcellularLocation>
        <location evidence="1">Membrane</location>
        <topology evidence="1">Single-pass membrane protein</topology>
    </subcellularLocation>
</comment>
<feature type="transmembrane region" description="Helical" evidence="12">
    <location>
        <begin position="941"/>
        <end position="962"/>
    </location>
</feature>
<dbReference type="SUPFAM" id="SSF48726">
    <property type="entry name" value="Immunoglobulin"/>
    <property type="match status" value="4"/>
</dbReference>
<dbReference type="FunFam" id="2.60.40.10:FF:000028">
    <property type="entry name" value="Neuronal cell adhesion molecule"/>
    <property type="match status" value="1"/>
</dbReference>
<protein>
    <recommendedName>
        <fullName evidence="17">Down syndrome cell adhesion molecule-like protein Dscam2</fullName>
    </recommendedName>
</protein>
<feature type="domain" description="Ig-like" evidence="13">
    <location>
        <begin position="631"/>
        <end position="726"/>
    </location>
</feature>
<dbReference type="InterPro" id="IPR003961">
    <property type="entry name" value="FN3_dom"/>
</dbReference>
<evidence type="ECO:0000256" key="10">
    <source>
        <dbReference type="SAM" id="Coils"/>
    </source>
</evidence>
<feature type="domain" description="Fibronectin type-III" evidence="14">
    <location>
        <begin position="440"/>
        <end position="535"/>
    </location>
</feature>
<dbReference type="InterPro" id="IPR036179">
    <property type="entry name" value="Ig-like_dom_sf"/>
</dbReference>
<evidence type="ECO:0000256" key="8">
    <source>
        <dbReference type="ARBA" id="ARBA00023157"/>
    </source>
</evidence>
<feature type="domain" description="Ig-like" evidence="13">
    <location>
        <begin position="136"/>
        <end position="234"/>
    </location>
</feature>
<keyword evidence="10" id="KW-0175">Coiled coil</keyword>
<dbReference type="FunFam" id="2.60.40.10:FF:000093">
    <property type="entry name" value="Down syndrome cell adhesion molecule, isoform B"/>
    <property type="match status" value="1"/>
</dbReference>
<evidence type="ECO:0000256" key="12">
    <source>
        <dbReference type="SAM" id="Phobius"/>
    </source>
</evidence>
<feature type="region of interest" description="Disordered" evidence="11">
    <location>
        <begin position="1198"/>
        <end position="1217"/>
    </location>
</feature>
<dbReference type="SMART" id="SM00409">
    <property type="entry name" value="IG"/>
    <property type="match status" value="3"/>
</dbReference>
<dbReference type="GO" id="GO:0016020">
    <property type="term" value="C:membrane"/>
    <property type="evidence" value="ECO:0007669"/>
    <property type="project" value="UniProtKB-SubCell"/>
</dbReference>
<keyword evidence="2 12" id="KW-0812">Transmembrane</keyword>
<dbReference type="PROSITE" id="PS50835">
    <property type="entry name" value="IG_LIKE"/>
    <property type="match status" value="3"/>
</dbReference>
<dbReference type="PROSITE" id="PS50853">
    <property type="entry name" value="FN3"/>
    <property type="match status" value="6"/>
</dbReference>
<feature type="domain" description="Fibronectin type-III" evidence="14">
    <location>
        <begin position="236"/>
        <end position="330"/>
    </location>
</feature>
<feature type="domain" description="Fibronectin type-III" evidence="14">
    <location>
        <begin position="728"/>
        <end position="821"/>
    </location>
</feature>
<evidence type="ECO:0000256" key="9">
    <source>
        <dbReference type="ARBA" id="ARBA00023319"/>
    </source>
</evidence>
<evidence type="ECO:0000256" key="11">
    <source>
        <dbReference type="SAM" id="MobiDB-lite"/>
    </source>
</evidence>
<dbReference type="InterPro" id="IPR056754">
    <property type="entry name" value="DSCAM/DSCAML_C"/>
</dbReference>
<organism evidence="15 16">
    <name type="scientific">Nezara viridula</name>
    <name type="common">Southern green stink bug</name>
    <name type="synonym">Cimex viridulus</name>
    <dbReference type="NCBI Taxonomy" id="85310"/>
    <lineage>
        <taxon>Eukaryota</taxon>
        <taxon>Metazoa</taxon>
        <taxon>Ecdysozoa</taxon>
        <taxon>Arthropoda</taxon>
        <taxon>Hexapoda</taxon>
        <taxon>Insecta</taxon>
        <taxon>Pterygota</taxon>
        <taxon>Neoptera</taxon>
        <taxon>Paraneoptera</taxon>
        <taxon>Hemiptera</taxon>
        <taxon>Heteroptera</taxon>
        <taxon>Panheteroptera</taxon>
        <taxon>Pentatomomorpha</taxon>
        <taxon>Pentatomoidea</taxon>
        <taxon>Pentatomidae</taxon>
        <taxon>Pentatominae</taxon>
        <taxon>Nezara</taxon>
    </lineage>
</organism>
<dbReference type="Pfam" id="PF00041">
    <property type="entry name" value="fn3"/>
    <property type="match status" value="5"/>
</dbReference>
<dbReference type="SUPFAM" id="SSF49265">
    <property type="entry name" value="Fibronectin type III"/>
    <property type="match status" value="3"/>
</dbReference>
<evidence type="ECO:0000313" key="15">
    <source>
        <dbReference type="EMBL" id="CAH1390385.1"/>
    </source>
</evidence>
<keyword evidence="7 12" id="KW-0472">Membrane</keyword>
<evidence type="ECO:0000256" key="7">
    <source>
        <dbReference type="ARBA" id="ARBA00023136"/>
    </source>
</evidence>
<dbReference type="SMART" id="SM00060">
    <property type="entry name" value="FN3"/>
    <property type="match status" value="6"/>
</dbReference>
<keyword evidence="5" id="KW-0130">Cell adhesion</keyword>
<dbReference type="FunFam" id="2.60.40.10:FF:000104">
    <property type="entry name" value="Down syndrome cell adhesion molecule b"/>
    <property type="match status" value="1"/>
</dbReference>
<reference evidence="15" key="1">
    <citation type="submission" date="2022-01" db="EMBL/GenBank/DDBJ databases">
        <authorList>
            <person name="King R."/>
        </authorList>
    </citation>
    <scope>NUCLEOTIDE SEQUENCE</scope>
</reference>
<feature type="compositionally biased region" description="Basic residues" evidence="11">
    <location>
        <begin position="1075"/>
        <end position="1084"/>
    </location>
</feature>
<evidence type="ECO:0000256" key="4">
    <source>
        <dbReference type="ARBA" id="ARBA00022737"/>
    </source>
</evidence>
<feature type="domain" description="Fibronectin type-III" evidence="14">
    <location>
        <begin position="335"/>
        <end position="435"/>
    </location>
</feature>
<feature type="domain" description="Fibronectin type-III" evidence="14">
    <location>
        <begin position="539"/>
        <end position="634"/>
    </location>
</feature>
<dbReference type="InterPro" id="IPR003598">
    <property type="entry name" value="Ig_sub2"/>
</dbReference>
<dbReference type="CDD" id="cd00096">
    <property type="entry name" value="Ig"/>
    <property type="match status" value="1"/>
</dbReference>
<evidence type="ECO:0000313" key="16">
    <source>
        <dbReference type="Proteomes" id="UP001152798"/>
    </source>
</evidence>
<dbReference type="GO" id="GO:0009653">
    <property type="term" value="P:anatomical structure morphogenesis"/>
    <property type="evidence" value="ECO:0007669"/>
    <property type="project" value="UniProtKB-ARBA"/>
</dbReference>
<dbReference type="Gene3D" id="2.60.40.10">
    <property type="entry name" value="Immunoglobulins"/>
    <property type="match status" value="10"/>
</dbReference>
<sequence length="1217" mass="134566">MLIIHSLSPEHNGNYSCVARNPAAEVVYTQRLVVNVPPRWIVEPMDVSVERNRNVVLDCQAQGVPQPTIIWKKATGLKSGDYEEIRDRMYTKILNNGSLLLQNVKEDREGYYLCQAQNGIGNGIGKVLQLKVNSSPYFSGPPRSVTVKKGDTAVLTCRVHGDTPINIKWTRQGKVPLTPANNYRVNVKQEAVPGGIILGELHIAGAESADSGSYFCQAINLYGRDQQLVQLTVQEPPEKPTELKAVMVNSRSVNLQWAHQTGDPTDVTKYIVQYKEASGSWRQNELSGQVRGALIENLKPATKYLMRVIAEGPAGRSSPSTELWVRTEPQRPAGPPLGLAVRPVSSTQLHVTWSPPLPDLRHGDIQGYYVGYKEISAVNSNYNMTAVSGDGEDGTGELLLGGLEKYTRYTIVVQAFNQVGHGPLSEPVSAQTLEDAPSAPPENIRCTALGSQSLQINWQSPPIQHCNGIIQGYKILYDTQDPEMDIGLETRKTSALTIILTGLQRYTNYSLQVLAFTRIGDGPYTKSSYCHTDEDAPGPPDDIKVVVSSQQSLLVSWLPPAHPNGILIGYTLYTRIVDGQAELNHGKRSIPNSQTSFETKHLQQHVEYQFWVTSSTKVGEGQSSRVVSQMPSSRVPAKISSFGQIVRKPWHETVTLACMAVGNPTPKREWLKNDVILHSVPNHNVQVLESGELVLSSLSRGDSDNYTCLVENALGSDRIHYSLIVQVAPGTPILYVSSATSSSILLHWKPGENGGAPILGYTLYYKKAHGDIEEIQLSRRTISHELKGLTCGSTYQIYLNCFNKLGTSQPSRPLSVRTQGQYPGVPPPSHFLAPNSTSVVLRLHVWPDNGCPITSFVVRYKTVNEQEWLLVSNNVQPQKKFTVSALLSSTEYILQVEAYNVAGSSVGEFQFYTLTKDGEVPPPELVRRGHFVRAFYTDPRIILPLIVAIVSLIATATTIVFCQRTRQARNMKEALDNQQNAEAQRERYYATIHKVGLQSSTDKIPAVKLKMIHTMGSKHLENIEETSEDISPYATFQLSEPSNTLLHSFMYHEQAIAEGCTSAPPMRPQLQIHSSKGRRRRRSRKTDAESDESDSDPDQITSSRTESSNQLDAAKAKQAYIYQAHSSTSSDISPMSEAKSLPRRGGRTRWLAPGSKPMRQSLSIAETAFRSTPERSTELSEAECDIDTVKKLKLGIRSSLWSRPSPHGQQSDYSIAV</sequence>
<evidence type="ECO:0008006" key="17">
    <source>
        <dbReference type="Google" id="ProtNLM"/>
    </source>
</evidence>
<dbReference type="PANTHER" id="PTHR13817">
    <property type="entry name" value="TITIN"/>
    <property type="match status" value="1"/>
</dbReference>
<dbReference type="EMBL" id="OV725077">
    <property type="protein sequence ID" value="CAH1390385.1"/>
    <property type="molecule type" value="Genomic_DNA"/>
</dbReference>
<keyword evidence="6 12" id="KW-1133">Transmembrane helix</keyword>
<dbReference type="Pfam" id="PF25059">
    <property type="entry name" value="FN3_DSCAM-DSCAML_C"/>
    <property type="match status" value="1"/>
</dbReference>
<feature type="domain" description="Ig-like" evidence="13">
    <location>
        <begin position="38"/>
        <end position="133"/>
    </location>
</feature>
<feature type="coiled-coil region" evidence="10">
    <location>
        <begin position="964"/>
        <end position="991"/>
    </location>
</feature>
<keyword evidence="3" id="KW-0732">Signal</keyword>
<dbReference type="SMART" id="SM00408">
    <property type="entry name" value="IGc2"/>
    <property type="match status" value="3"/>
</dbReference>
<dbReference type="Pfam" id="PF13927">
    <property type="entry name" value="Ig_3"/>
    <property type="match status" value="1"/>
</dbReference>
<name>A0A9P0E5I5_NEZVI</name>
<evidence type="ECO:0000256" key="5">
    <source>
        <dbReference type="ARBA" id="ARBA00022889"/>
    </source>
</evidence>
<dbReference type="InterPro" id="IPR036116">
    <property type="entry name" value="FN3_sf"/>
</dbReference>
<keyword evidence="4" id="KW-0677">Repeat</keyword>
<feature type="region of interest" description="Disordered" evidence="11">
    <location>
        <begin position="1060"/>
        <end position="1158"/>
    </location>
</feature>
<proteinExistence type="predicted"/>
<evidence type="ECO:0000256" key="2">
    <source>
        <dbReference type="ARBA" id="ARBA00022692"/>
    </source>
</evidence>
<dbReference type="InterPro" id="IPR007110">
    <property type="entry name" value="Ig-like_dom"/>
</dbReference>
<keyword evidence="8" id="KW-1015">Disulfide bond</keyword>
<evidence type="ECO:0000259" key="13">
    <source>
        <dbReference type="PROSITE" id="PS50835"/>
    </source>
</evidence>
<accession>A0A9P0E5I5</accession>
<dbReference type="InterPro" id="IPR003599">
    <property type="entry name" value="Ig_sub"/>
</dbReference>
<keyword evidence="16" id="KW-1185">Reference proteome</keyword>
<dbReference type="InterPro" id="IPR050964">
    <property type="entry name" value="Striated_Muscle_Regulatory"/>
</dbReference>
<dbReference type="AlphaFoldDB" id="A0A9P0E5I5"/>
<dbReference type="CDD" id="cd00063">
    <property type="entry name" value="FN3"/>
    <property type="match status" value="6"/>
</dbReference>
<evidence type="ECO:0000259" key="14">
    <source>
        <dbReference type="PROSITE" id="PS50853"/>
    </source>
</evidence>
<dbReference type="FunFam" id="2.60.40.10:FF:000107">
    <property type="entry name" value="Myosin, light chain kinase a"/>
    <property type="match status" value="1"/>
</dbReference>
<evidence type="ECO:0000256" key="3">
    <source>
        <dbReference type="ARBA" id="ARBA00022729"/>
    </source>
</evidence>
<dbReference type="GO" id="GO:0030154">
    <property type="term" value="P:cell differentiation"/>
    <property type="evidence" value="ECO:0007669"/>
    <property type="project" value="UniProtKB-ARBA"/>
</dbReference>
<dbReference type="InterPro" id="IPR013783">
    <property type="entry name" value="Ig-like_fold"/>
</dbReference>
<gene>
    <name evidence="15" type="ORF">NEZAVI_LOCUS1598</name>
</gene>
<dbReference type="PANTHER" id="PTHR13817:SF166">
    <property type="entry name" value="NEURONAL IGCAM-RELATED"/>
    <property type="match status" value="1"/>
</dbReference>
<dbReference type="GO" id="GO:0007155">
    <property type="term" value="P:cell adhesion"/>
    <property type="evidence" value="ECO:0007669"/>
    <property type="project" value="UniProtKB-KW"/>
</dbReference>
<dbReference type="OrthoDB" id="152385at2759"/>
<dbReference type="Proteomes" id="UP001152798">
    <property type="component" value="Chromosome 1"/>
</dbReference>
<dbReference type="Pfam" id="PF07679">
    <property type="entry name" value="I-set"/>
    <property type="match status" value="2"/>
</dbReference>
<evidence type="ECO:0000256" key="1">
    <source>
        <dbReference type="ARBA" id="ARBA00004167"/>
    </source>
</evidence>